<dbReference type="InterPro" id="IPR029055">
    <property type="entry name" value="Ntn_hydrolases_N"/>
</dbReference>
<name>A0A2A5CGS1_9GAMM</name>
<dbReference type="InterPro" id="IPR016545">
    <property type="entry name" value="UCP009120_prtse"/>
</dbReference>
<proteinExistence type="predicted"/>
<reference evidence="2" key="1">
    <citation type="submission" date="2017-08" db="EMBL/GenBank/DDBJ databases">
        <title>A dynamic microbial community with high functional redundancy inhabits the cold, oxic subseafloor aquifer.</title>
        <authorList>
            <person name="Tully B.J."/>
            <person name="Wheat C.G."/>
            <person name="Glazer B.T."/>
            <person name="Huber J.A."/>
        </authorList>
    </citation>
    <scope>NUCLEOTIDE SEQUENCE [LARGE SCALE GENOMIC DNA]</scope>
</reference>
<organism evidence="1 2">
    <name type="scientific">SAR86 cluster bacterium</name>
    <dbReference type="NCBI Taxonomy" id="2030880"/>
    <lineage>
        <taxon>Bacteria</taxon>
        <taxon>Pseudomonadati</taxon>
        <taxon>Pseudomonadota</taxon>
        <taxon>Gammaproteobacteria</taxon>
        <taxon>SAR86 cluster</taxon>
    </lineage>
</organism>
<dbReference type="SUPFAM" id="SSF56235">
    <property type="entry name" value="N-terminal nucleophile aminohydrolases (Ntn hydrolases)"/>
    <property type="match status" value="1"/>
</dbReference>
<dbReference type="PIRSF" id="PIRSF009120">
    <property type="entry name" value="UCP009120_prtse"/>
    <property type="match status" value="1"/>
</dbReference>
<sequence length="252" mass="27735">MTYCVAISVDAGIVFCSDSRTNAGVDQISTYSKMFNFNAAPDRQFVLLSSGNLATSQSTLAQLQSDIGKNTPINLNTVSTIGEAADYIGEVYRRQLEKHDGSNLEFESTFLLGGQIQGSQHRVVKIYSAGNHITSSKDTPYLQIGESKYGTPILDRIISLDTSLETAALCALVSMDSTMRSNLTVGPPVEILLYKANSFITSNYNRFDEDSEYLRELKKNWDQKLKEAFNLLPPLAWAASWEKVAGNNSGTF</sequence>
<evidence type="ECO:0000313" key="2">
    <source>
        <dbReference type="Proteomes" id="UP000228987"/>
    </source>
</evidence>
<dbReference type="EMBL" id="NVWI01000002">
    <property type="protein sequence ID" value="PCJ42943.1"/>
    <property type="molecule type" value="Genomic_DNA"/>
</dbReference>
<dbReference type="Gene3D" id="3.60.20.10">
    <property type="entry name" value="Glutamine Phosphoribosylpyrophosphate, subunit 1, domain 1"/>
    <property type="match status" value="1"/>
</dbReference>
<evidence type="ECO:0000313" key="1">
    <source>
        <dbReference type="EMBL" id="PCJ42943.1"/>
    </source>
</evidence>
<protein>
    <submittedName>
        <fullName evidence="1">Peptidase</fullName>
    </submittedName>
</protein>
<gene>
    <name evidence="1" type="ORF">COA71_03060</name>
</gene>
<dbReference type="AlphaFoldDB" id="A0A2A5CGS1"/>
<dbReference type="Proteomes" id="UP000228987">
    <property type="component" value="Unassembled WGS sequence"/>
</dbReference>
<comment type="caution">
    <text evidence="1">The sequence shown here is derived from an EMBL/GenBank/DDBJ whole genome shotgun (WGS) entry which is preliminary data.</text>
</comment>
<accession>A0A2A5CGS1</accession>